<protein>
    <submittedName>
        <fullName evidence="12">HlyC/CorC family transporter</fullName>
    </submittedName>
</protein>
<gene>
    <name evidence="12" type="ORF">HIR71_03600</name>
</gene>
<keyword evidence="6 10" id="KW-1133">Transmembrane helix</keyword>
<dbReference type="Gene3D" id="3.10.580.10">
    <property type="entry name" value="CBS-domain"/>
    <property type="match status" value="1"/>
</dbReference>
<dbReference type="InterPro" id="IPR036318">
    <property type="entry name" value="FAD-bd_PCMH-like_sf"/>
</dbReference>
<dbReference type="SUPFAM" id="SSF56176">
    <property type="entry name" value="FAD-binding/transporter-associated domain-like"/>
    <property type="match status" value="1"/>
</dbReference>
<name>A0A7Y0LWV9_CELFI</name>
<evidence type="ECO:0000256" key="9">
    <source>
        <dbReference type="PROSITE-ProRule" id="PRU00703"/>
    </source>
</evidence>
<evidence type="ECO:0000256" key="10">
    <source>
        <dbReference type="SAM" id="Phobius"/>
    </source>
</evidence>
<dbReference type="RefSeq" id="WP_169323502.1">
    <property type="nucleotide sequence ID" value="NZ_JABCJJ010000003.1"/>
</dbReference>
<evidence type="ECO:0000313" key="13">
    <source>
        <dbReference type="Proteomes" id="UP000562124"/>
    </source>
</evidence>
<evidence type="ECO:0000256" key="3">
    <source>
        <dbReference type="ARBA" id="ARBA00022475"/>
    </source>
</evidence>
<reference evidence="12 13" key="1">
    <citation type="submission" date="2020-04" db="EMBL/GenBank/DDBJ databases">
        <title>Sequencing and Assembly of C. fimi.</title>
        <authorList>
            <person name="Ramsey A.R."/>
        </authorList>
    </citation>
    <scope>NUCLEOTIDE SEQUENCE [LARGE SCALE GENOMIC DNA]</scope>
    <source>
        <strain evidence="12 13">SB</strain>
    </source>
</reference>
<dbReference type="Proteomes" id="UP000562124">
    <property type="component" value="Unassembled WGS sequence"/>
</dbReference>
<dbReference type="InterPro" id="IPR002550">
    <property type="entry name" value="CNNM"/>
</dbReference>
<dbReference type="Gene3D" id="3.30.465.10">
    <property type="match status" value="1"/>
</dbReference>
<comment type="similarity">
    <text evidence="2">Belongs to the UPF0053 family.</text>
</comment>
<keyword evidence="7 9" id="KW-0129">CBS domain</keyword>
<dbReference type="Pfam" id="PF00571">
    <property type="entry name" value="CBS"/>
    <property type="match status" value="2"/>
</dbReference>
<keyword evidence="8 10" id="KW-0472">Membrane</keyword>
<comment type="caution">
    <text evidence="12">The sequence shown here is derived from an EMBL/GenBank/DDBJ whole genome shotgun (WGS) entry which is preliminary data.</text>
</comment>
<dbReference type="AlphaFoldDB" id="A0A7Y0LWV9"/>
<evidence type="ECO:0000256" key="5">
    <source>
        <dbReference type="ARBA" id="ARBA00022737"/>
    </source>
</evidence>
<feature type="transmembrane region" description="Helical" evidence="10">
    <location>
        <begin position="92"/>
        <end position="112"/>
    </location>
</feature>
<feature type="domain" description="CBS" evidence="11">
    <location>
        <begin position="264"/>
        <end position="321"/>
    </location>
</feature>
<organism evidence="12 13">
    <name type="scientific">Cellulomonas fimi</name>
    <dbReference type="NCBI Taxonomy" id="1708"/>
    <lineage>
        <taxon>Bacteria</taxon>
        <taxon>Bacillati</taxon>
        <taxon>Actinomycetota</taxon>
        <taxon>Actinomycetes</taxon>
        <taxon>Micrococcales</taxon>
        <taxon>Cellulomonadaceae</taxon>
        <taxon>Cellulomonas</taxon>
    </lineage>
</organism>
<accession>A0A7Y0LWV9</accession>
<keyword evidence="13" id="KW-1185">Reference proteome</keyword>
<keyword evidence="4 10" id="KW-0812">Transmembrane</keyword>
<dbReference type="InterPro" id="IPR000644">
    <property type="entry name" value="CBS_dom"/>
</dbReference>
<evidence type="ECO:0000313" key="12">
    <source>
        <dbReference type="EMBL" id="NMR19309.1"/>
    </source>
</evidence>
<dbReference type="PANTHER" id="PTHR22777">
    <property type="entry name" value="HEMOLYSIN-RELATED"/>
    <property type="match status" value="1"/>
</dbReference>
<keyword evidence="5" id="KW-0677">Repeat</keyword>
<dbReference type="InterPro" id="IPR016169">
    <property type="entry name" value="FAD-bd_PCMH_sub2"/>
</dbReference>
<dbReference type="SUPFAM" id="SSF54631">
    <property type="entry name" value="CBS-domain pair"/>
    <property type="match status" value="1"/>
</dbReference>
<dbReference type="FunFam" id="3.10.580.10:FF:000002">
    <property type="entry name" value="Magnesium/cobalt efflux protein CorC"/>
    <property type="match status" value="1"/>
</dbReference>
<evidence type="ECO:0000256" key="2">
    <source>
        <dbReference type="ARBA" id="ARBA00006337"/>
    </source>
</evidence>
<dbReference type="Pfam" id="PF01595">
    <property type="entry name" value="CNNM"/>
    <property type="match status" value="1"/>
</dbReference>
<dbReference type="PROSITE" id="PS51371">
    <property type="entry name" value="CBS"/>
    <property type="match status" value="2"/>
</dbReference>
<feature type="domain" description="CBS" evidence="11">
    <location>
        <begin position="197"/>
        <end position="256"/>
    </location>
</feature>
<proteinExistence type="inferred from homology"/>
<dbReference type="Pfam" id="PF03471">
    <property type="entry name" value="CorC_HlyC"/>
    <property type="match status" value="1"/>
</dbReference>
<evidence type="ECO:0000256" key="6">
    <source>
        <dbReference type="ARBA" id="ARBA00022989"/>
    </source>
</evidence>
<feature type="transmembrane region" description="Helical" evidence="10">
    <location>
        <begin position="124"/>
        <end position="143"/>
    </location>
</feature>
<dbReference type="InterPro" id="IPR044751">
    <property type="entry name" value="Ion_transp-like_CBS"/>
</dbReference>
<dbReference type="InterPro" id="IPR046342">
    <property type="entry name" value="CBS_dom_sf"/>
</dbReference>
<dbReference type="GO" id="GO:0005886">
    <property type="term" value="C:plasma membrane"/>
    <property type="evidence" value="ECO:0007669"/>
    <property type="project" value="UniProtKB-SubCell"/>
</dbReference>
<comment type="subcellular location">
    <subcellularLocation>
        <location evidence="1">Cell membrane</location>
        <topology evidence="1">Multi-pass membrane protein</topology>
    </subcellularLocation>
</comment>
<dbReference type="EMBL" id="JABCJJ010000003">
    <property type="protein sequence ID" value="NMR19309.1"/>
    <property type="molecule type" value="Genomic_DNA"/>
</dbReference>
<evidence type="ECO:0000256" key="7">
    <source>
        <dbReference type="ARBA" id="ARBA00023122"/>
    </source>
</evidence>
<dbReference type="PANTHER" id="PTHR22777:SF32">
    <property type="entry name" value="UPF0053 INNER MEMBRANE PROTEIN YFJD"/>
    <property type="match status" value="1"/>
</dbReference>
<keyword evidence="3" id="KW-1003">Cell membrane</keyword>
<evidence type="ECO:0000256" key="1">
    <source>
        <dbReference type="ARBA" id="ARBA00004651"/>
    </source>
</evidence>
<dbReference type="SMART" id="SM01091">
    <property type="entry name" value="CorC_HlyC"/>
    <property type="match status" value="1"/>
</dbReference>
<dbReference type="InterPro" id="IPR005170">
    <property type="entry name" value="Transptr-assoc_dom"/>
</dbReference>
<evidence type="ECO:0000256" key="4">
    <source>
        <dbReference type="ARBA" id="ARBA00022692"/>
    </source>
</evidence>
<sequence length="428" mass="45948">MIDAPVALLVLVAAACMVLAALLSAGEVAVLRVTRAAVSELVTESRPHASRVRRLTTEPARTAAAASFVRLVFEMTTTTSITLALASTGSLLWWQILLLSVVLTALIALLLVRASPRGVGHRHPLRVLVALSGLLSVVARLPLGRLAPAAGRTGEVDEDELRDMVDRVSESEGIEEEEREMLRSVFELGDTLTREVMVPRTEMLTAGAGTSLRKALRLLLRSGYSRVPVVGESVDDLRGVVFLKDLVRRMQDAPDSQDDPVTTILRPAVFVPETKPVDDLLREMQATSSHIAIAVDEYGGIAGLVTIEDALEEIVGELTDEHDRSVPQVEDLGDGSFRVPARLPVDELGELFQLDVDDDDVDTAGGLLAKALGKVPLPGSAADIHGLHLVADRAEGRRKQLATLVVTLVEPERAEPGDHDPDLHGAAR</sequence>
<evidence type="ECO:0000259" key="11">
    <source>
        <dbReference type="PROSITE" id="PS51371"/>
    </source>
</evidence>
<dbReference type="SMART" id="SM00116">
    <property type="entry name" value="CBS"/>
    <property type="match status" value="2"/>
</dbReference>
<evidence type="ECO:0000256" key="8">
    <source>
        <dbReference type="ARBA" id="ARBA00023136"/>
    </source>
</evidence>
<dbReference type="CDD" id="cd04590">
    <property type="entry name" value="CBS_pair_CorC_HlyC_assoc"/>
    <property type="match status" value="1"/>
</dbReference>
<dbReference type="GO" id="GO:0050660">
    <property type="term" value="F:flavin adenine dinucleotide binding"/>
    <property type="evidence" value="ECO:0007669"/>
    <property type="project" value="InterPro"/>
</dbReference>